<dbReference type="PRINTS" id="PR00502">
    <property type="entry name" value="NUDIXFAMILY"/>
</dbReference>
<keyword evidence="8" id="KW-1185">Reference proteome</keyword>
<dbReference type="PROSITE" id="PS51462">
    <property type="entry name" value="NUDIX"/>
    <property type="match status" value="1"/>
</dbReference>
<dbReference type="InterPro" id="IPR015797">
    <property type="entry name" value="NUDIX_hydrolase-like_dom_sf"/>
</dbReference>
<dbReference type="Proteomes" id="UP001595833">
    <property type="component" value="Unassembled WGS sequence"/>
</dbReference>
<sequence length="161" mass="17776">MTPLPIRDRAGNALTGFRSVSEAELRRLGGRDVVPAALVVVEHAGSVLMVFDAWRADWELPGGGREPGESARRTAIRELREETGIHGVGLEAVAVAEFDLVAPERHELLAVYRARLRAAPRLLLNDEVLDFLWWPPSDPVREDMSPLDAEIARRVARMPAA</sequence>
<evidence type="ECO:0000259" key="6">
    <source>
        <dbReference type="PROSITE" id="PS51462"/>
    </source>
</evidence>
<dbReference type="EC" id="3.6.-.-" evidence="7"/>
<dbReference type="Pfam" id="PF00293">
    <property type="entry name" value="NUDIX"/>
    <property type="match status" value="1"/>
</dbReference>
<gene>
    <name evidence="7" type="ORF">ACFPFM_16935</name>
</gene>
<dbReference type="InterPro" id="IPR020476">
    <property type="entry name" value="Nudix_hydrolase"/>
</dbReference>
<organism evidence="7 8">
    <name type="scientific">Saccharothrix xinjiangensis</name>
    <dbReference type="NCBI Taxonomy" id="204798"/>
    <lineage>
        <taxon>Bacteria</taxon>
        <taxon>Bacillati</taxon>
        <taxon>Actinomycetota</taxon>
        <taxon>Actinomycetes</taxon>
        <taxon>Pseudonocardiales</taxon>
        <taxon>Pseudonocardiaceae</taxon>
        <taxon>Saccharothrix</taxon>
    </lineage>
</organism>
<accession>A0ABV9Y1B6</accession>
<evidence type="ECO:0000256" key="4">
    <source>
        <dbReference type="ARBA" id="ARBA00022842"/>
    </source>
</evidence>
<comment type="cofactor">
    <cofactor evidence="1">
        <name>Mg(2+)</name>
        <dbReference type="ChEBI" id="CHEBI:18420"/>
    </cofactor>
</comment>
<keyword evidence="3 5" id="KW-0378">Hydrolase</keyword>
<dbReference type="PROSITE" id="PS00893">
    <property type="entry name" value="NUDIX_BOX"/>
    <property type="match status" value="1"/>
</dbReference>
<dbReference type="SUPFAM" id="SSF55811">
    <property type="entry name" value="Nudix"/>
    <property type="match status" value="1"/>
</dbReference>
<dbReference type="CDD" id="cd02883">
    <property type="entry name" value="NUDIX_Hydrolase"/>
    <property type="match status" value="1"/>
</dbReference>
<evidence type="ECO:0000256" key="1">
    <source>
        <dbReference type="ARBA" id="ARBA00001946"/>
    </source>
</evidence>
<dbReference type="RefSeq" id="WP_344038711.1">
    <property type="nucleotide sequence ID" value="NZ_BAAAKE010000012.1"/>
</dbReference>
<comment type="similarity">
    <text evidence="2 5">Belongs to the Nudix hydrolase family.</text>
</comment>
<evidence type="ECO:0000256" key="2">
    <source>
        <dbReference type="ARBA" id="ARBA00005582"/>
    </source>
</evidence>
<dbReference type="GO" id="GO:0016787">
    <property type="term" value="F:hydrolase activity"/>
    <property type="evidence" value="ECO:0007669"/>
    <property type="project" value="UniProtKB-KW"/>
</dbReference>
<dbReference type="Gene3D" id="3.90.79.10">
    <property type="entry name" value="Nucleoside Triphosphate Pyrophosphohydrolase"/>
    <property type="match status" value="1"/>
</dbReference>
<dbReference type="InterPro" id="IPR020084">
    <property type="entry name" value="NUDIX_hydrolase_CS"/>
</dbReference>
<proteinExistence type="inferred from homology"/>
<protein>
    <submittedName>
        <fullName evidence="7">NUDIX hydrolase</fullName>
        <ecNumber evidence="7">3.6.-.-</ecNumber>
    </submittedName>
</protein>
<dbReference type="PANTHER" id="PTHR43046:SF12">
    <property type="entry name" value="GDP-MANNOSE MANNOSYL HYDROLASE"/>
    <property type="match status" value="1"/>
</dbReference>
<evidence type="ECO:0000256" key="3">
    <source>
        <dbReference type="ARBA" id="ARBA00022801"/>
    </source>
</evidence>
<evidence type="ECO:0000256" key="5">
    <source>
        <dbReference type="RuleBase" id="RU003476"/>
    </source>
</evidence>
<keyword evidence="4" id="KW-0460">Magnesium</keyword>
<feature type="domain" description="Nudix hydrolase" evidence="6">
    <location>
        <begin position="30"/>
        <end position="157"/>
    </location>
</feature>
<comment type="caution">
    <text evidence="7">The sequence shown here is derived from an EMBL/GenBank/DDBJ whole genome shotgun (WGS) entry which is preliminary data.</text>
</comment>
<name>A0ABV9Y1B6_9PSEU</name>
<evidence type="ECO:0000313" key="8">
    <source>
        <dbReference type="Proteomes" id="UP001595833"/>
    </source>
</evidence>
<dbReference type="EMBL" id="JBHSJB010000013">
    <property type="protein sequence ID" value="MFC5055437.1"/>
    <property type="molecule type" value="Genomic_DNA"/>
</dbReference>
<dbReference type="PANTHER" id="PTHR43046">
    <property type="entry name" value="GDP-MANNOSE MANNOSYL HYDROLASE"/>
    <property type="match status" value="1"/>
</dbReference>
<dbReference type="InterPro" id="IPR000086">
    <property type="entry name" value="NUDIX_hydrolase_dom"/>
</dbReference>
<reference evidence="8" key="1">
    <citation type="journal article" date="2019" name="Int. J. Syst. Evol. Microbiol.">
        <title>The Global Catalogue of Microorganisms (GCM) 10K type strain sequencing project: providing services to taxonomists for standard genome sequencing and annotation.</title>
        <authorList>
            <consortium name="The Broad Institute Genomics Platform"/>
            <consortium name="The Broad Institute Genome Sequencing Center for Infectious Disease"/>
            <person name="Wu L."/>
            <person name="Ma J."/>
        </authorList>
    </citation>
    <scope>NUCLEOTIDE SEQUENCE [LARGE SCALE GENOMIC DNA]</scope>
    <source>
        <strain evidence="8">KCTC 12848</strain>
    </source>
</reference>
<evidence type="ECO:0000313" key="7">
    <source>
        <dbReference type="EMBL" id="MFC5055437.1"/>
    </source>
</evidence>